<keyword evidence="3" id="KW-1185">Reference proteome</keyword>
<evidence type="ECO:0000313" key="2">
    <source>
        <dbReference type="EMBL" id="KAK3251942.1"/>
    </source>
</evidence>
<comment type="caution">
    <text evidence="2">The sequence shown here is derived from an EMBL/GenBank/DDBJ whole genome shotgun (WGS) entry which is preliminary data.</text>
</comment>
<dbReference type="Proteomes" id="UP001190700">
    <property type="component" value="Unassembled WGS sequence"/>
</dbReference>
<feature type="region of interest" description="Disordered" evidence="1">
    <location>
        <begin position="370"/>
        <end position="470"/>
    </location>
</feature>
<protein>
    <submittedName>
        <fullName evidence="2">Uncharacterized protein</fullName>
    </submittedName>
</protein>
<evidence type="ECO:0000256" key="1">
    <source>
        <dbReference type="SAM" id="MobiDB-lite"/>
    </source>
</evidence>
<feature type="compositionally biased region" description="Low complexity" evidence="1">
    <location>
        <begin position="436"/>
        <end position="464"/>
    </location>
</feature>
<organism evidence="2 3">
    <name type="scientific">Cymbomonas tetramitiformis</name>
    <dbReference type="NCBI Taxonomy" id="36881"/>
    <lineage>
        <taxon>Eukaryota</taxon>
        <taxon>Viridiplantae</taxon>
        <taxon>Chlorophyta</taxon>
        <taxon>Pyramimonadophyceae</taxon>
        <taxon>Pyramimonadales</taxon>
        <taxon>Pyramimonadaceae</taxon>
        <taxon>Cymbomonas</taxon>
    </lineage>
</organism>
<evidence type="ECO:0000313" key="3">
    <source>
        <dbReference type="Proteomes" id="UP001190700"/>
    </source>
</evidence>
<sequence length="470" mass="53393">MFYGLLQTRNVNKRFKRLEEQLFNQQVHIEKLEEAVREAQTTTSQNAKTTISTKTRLLKQLKSKHHKNAKGARAALHDTTNVITKVDADVPKGAKLCEEERKAVHGPDSTVLIGGCCEHKGDNISGQGLTAGFKISWSLRTKVELGLGEGYALTADEVGELGEHFKARALCQQDLEDLWVARGYADDHFKEELTSLEAQGLPKHTVLYFMSSVSSPVALPNKWQVGGATEVENVACGGLSLAVLASLALADVKPLPISNSELESLLGRFKQERRKKYNQKPRVAEVQVQSRALGFYHDEGAMGTLTPDVLRYAMQETRRRQPEETRKVVVAKHTEEVFEALQEQIDTVQRRQQHRQELVDRYTTLIACNSDARGRGHPSSWSFQAKHKQQPEPRQQQQPEPRQQQQPEPRQQQQPEPQQQQQHKPHQPMAWAKHTQQQLQQQQPEPQQQLQQPEPQQQLEQQPEPQQPKP</sequence>
<proteinExistence type="predicted"/>
<dbReference type="AlphaFoldDB" id="A0AAE0CBF3"/>
<dbReference type="EMBL" id="LGRX02025732">
    <property type="protein sequence ID" value="KAK3251942.1"/>
    <property type="molecule type" value="Genomic_DNA"/>
</dbReference>
<gene>
    <name evidence="2" type="ORF">CYMTET_38743</name>
</gene>
<name>A0AAE0CBF3_9CHLO</name>
<accession>A0AAE0CBF3</accession>
<feature type="compositionally biased region" description="Low complexity" evidence="1">
    <location>
        <begin position="392"/>
        <end position="422"/>
    </location>
</feature>
<reference evidence="2 3" key="1">
    <citation type="journal article" date="2015" name="Genome Biol. Evol.">
        <title>Comparative Genomics of a Bacterivorous Green Alga Reveals Evolutionary Causalities and Consequences of Phago-Mixotrophic Mode of Nutrition.</title>
        <authorList>
            <person name="Burns J.A."/>
            <person name="Paasch A."/>
            <person name="Narechania A."/>
            <person name="Kim E."/>
        </authorList>
    </citation>
    <scope>NUCLEOTIDE SEQUENCE [LARGE SCALE GENOMIC DNA]</scope>
    <source>
        <strain evidence="2 3">PLY_AMNH</strain>
    </source>
</reference>